<organism evidence="2 3">
    <name type="scientific">Mytilus edulis</name>
    <name type="common">Blue mussel</name>
    <dbReference type="NCBI Taxonomy" id="6550"/>
    <lineage>
        <taxon>Eukaryota</taxon>
        <taxon>Metazoa</taxon>
        <taxon>Spiralia</taxon>
        <taxon>Lophotrochozoa</taxon>
        <taxon>Mollusca</taxon>
        <taxon>Bivalvia</taxon>
        <taxon>Autobranchia</taxon>
        <taxon>Pteriomorphia</taxon>
        <taxon>Mytilida</taxon>
        <taxon>Mytiloidea</taxon>
        <taxon>Mytilidae</taxon>
        <taxon>Mytilinae</taxon>
        <taxon>Mytilus</taxon>
    </lineage>
</organism>
<name>A0A8S3UMK3_MYTED</name>
<dbReference type="GO" id="GO:0005524">
    <property type="term" value="F:ATP binding"/>
    <property type="evidence" value="ECO:0007669"/>
    <property type="project" value="InterPro"/>
</dbReference>
<evidence type="ECO:0000259" key="1">
    <source>
        <dbReference type="PROSITE" id="PS50835"/>
    </source>
</evidence>
<gene>
    <name evidence="2" type="ORF">MEDL_56929</name>
</gene>
<dbReference type="InterPro" id="IPR051363">
    <property type="entry name" value="RLR_Helicase"/>
</dbReference>
<dbReference type="Proteomes" id="UP000683360">
    <property type="component" value="Unassembled WGS sequence"/>
</dbReference>
<keyword evidence="3" id="KW-1185">Reference proteome</keyword>
<protein>
    <submittedName>
        <fullName evidence="2">DDX58</fullName>
        <ecNumber evidence="2">3.6.4.13</ecNumber>
    </submittedName>
</protein>
<dbReference type="InterPro" id="IPR011545">
    <property type="entry name" value="DEAD/DEAH_box_helicase_dom"/>
</dbReference>
<dbReference type="PROSITE" id="PS50835">
    <property type="entry name" value="IG_LIKE"/>
    <property type="match status" value="1"/>
</dbReference>
<dbReference type="GO" id="GO:0003676">
    <property type="term" value="F:nucleic acid binding"/>
    <property type="evidence" value="ECO:0007669"/>
    <property type="project" value="InterPro"/>
</dbReference>
<dbReference type="InterPro" id="IPR027417">
    <property type="entry name" value="P-loop_NTPase"/>
</dbReference>
<dbReference type="GO" id="GO:0003724">
    <property type="term" value="F:RNA helicase activity"/>
    <property type="evidence" value="ECO:0007669"/>
    <property type="project" value="UniProtKB-EC"/>
</dbReference>
<dbReference type="EMBL" id="CAJPWZ010002750">
    <property type="protein sequence ID" value="CAG2244886.1"/>
    <property type="molecule type" value="Genomic_DNA"/>
</dbReference>
<dbReference type="SUPFAM" id="SSF52540">
    <property type="entry name" value="P-loop containing nucleoside triphosphate hydrolases"/>
    <property type="match status" value="1"/>
</dbReference>
<dbReference type="SUPFAM" id="SSF48726">
    <property type="entry name" value="Immunoglobulin"/>
    <property type="match status" value="1"/>
</dbReference>
<proteinExistence type="predicted"/>
<dbReference type="Pfam" id="PF20720">
    <property type="entry name" value="nSTAND3"/>
    <property type="match status" value="1"/>
</dbReference>
<feature type="domain" description="Ig-like" evidence="1">
    <location>
        <begin position="106"/>
        <end position="187"/>
    </location>
</feature>
<dbReference type="InterPro" id="IPR036179">
    <property type="entry name" value="Ig-like_dom_sf"/>
</dbReference>
<dbReference type="PANTHER" id="PTHR14074:SF16">
    <property type="entry name" value="ANTIVIRAL INNATE IMMUNE RESPONSE RECEPTOR RIG-I"/>
    <property type="match status" value="1"/>
</dbReference>
<dbReference type="Pfam" id="PF00270">
    <property type="entry name" value="DEAD"/>
    <property type="match status" value="1"/>
</dbReference>
<dbReference type="OrthoDB" id="416741at2759"/>
<evidence type="ECO:0000313" key="3">
    <source>
        <dbReference type="Proteomes" id="UP000683360"/>
    </source>
</evidence>
<sequence>MERCRRIRNEIIHRGNTRVNDQELNQYFYEFRTIADRLEKFCRKHNNEFVLEVDHLKTCSMDEATELRYLDDLTDYQEKDKENESKISDLELKLSAIRITGSSGDVEIIETLQDLKCVEGVSVTLQCLLTGPEHQAKWSKDGKEILFDKEVTRAHLCFLEKDINVQAYKLIFPKIKQAERGTYTLQVGDQRCECFLDITERTPTLINLRQYQEELAEIALSGENTIICAGTNSGKTYIAFHIIEDHLIKHPEGKVAFINRTNILLGQQYERACDVFSTLFYQHGESEMNLLGRIGGDSGLSERGHEKRNRIPTRKIKTYVKTSAVTAATELLDSNNLLIILIEQGGETLNSLEIASLFQEKGYIVMKLEQNLANDFKTYFINKNKQLIIFEDLFGKSDIRYNEDIHSNLLDVMKPHVAIGVSKFIITVRSYKTEVDDEFATNHQLLSKAVVVNLNGSSSVVIKDDWLIQRLSNALVENVYEYKVKDYIEKYGCTQFVKDLNKEITTMFKSEETVLHCKWEVISDFVRPTTFEFKDCQVGVVVKKNWLIQRITNLLLEECKPSSVGDVIFYYVQDYVKKYGDEMFVKEFNEELTEQFKSQEIVSISKWMFIEYFGRPTTFKIQNGQIGAMIQDAWLIQRLVNMLIQHETFKPTHVRTCRVYNFIRKYGCEKFVIDFNENLAKTFEVVENVVNCKLKVIHHFIRPTTFKVENGQIGTFTKDEWLIQRLINILVKKNTWRPRHARDDRSLKVSDYIEKYGCEMFVKNFNEKLTIRLHSEKVLYNCDWKAVCYFVRPTTFKMEIGKKGIVTNDNWLIQKLIDSLKKYARYDRLNHRVDRELEDFNDKLAEQLQSKESVLESEWEMIYYFVRPKTFKIEIGNIGAVSNDSWIIDRLINVLSGYRASTCDRTLEVKDYIEKYGCDKFVTEFNSKLSERCQSEEMALHCSWDFVCHFVRPTSFKVEIGQIGAITKDNWLTQTVINRLKEYEKYTPTDKRPWEVTDYIEKYGCEQFVKHFNEKLKEIFKSEKLVYNCSLELIFQFVRPTSFKIEIGQLGVLTKDNWLIDILSNRILERFLSEDHFDKILEVKITLRNMDVKSLSKISTKNLRKNFILNKT</sequence>
<reference evidence="2" key="1">
    <citation type="submission" date="2021-03" db="EMBL/GenBank/DDBJ databases">
        <authorList>
            <person name="Bekaert M."/>
        </authorList>
    </citation>
    <scope>NUCLEOTIDE SEQUENCE</scope>
</reference>
<dbReference type="GO" id="GO:0016787">
    <property type="term" value="F:hydrolase activity"/>
    <property type="evidence" value="ECO:0007669"/>
    <property type="project" value="UniProtKB-KW"/>
</dbReference>
<dbReference type="InterPro" id="IPR013783">
    <property type="entry name" value="Ig-like_fold"/>
</dbReference>
<dbReference type="GO" id="GO:0005737">
    <property type="term" value="C:cytoplasm"/>
    <property type="evidence" value="ECO:0007669"/>
    <property type="project" value="TreeGrafter"/>
</dbReference>
<comment type="caution">
    <text evidence="2">The sequence shown here is derived from an EMBL/GenBank/DDBJ whole genome shotgun (WGS) entry which is preliminary data.</text>
</comment>
<dbReference type="InterPro" id="IPR007110">
    <property type="entry name" value="Ig-like_dom"/>
</dbReference>
<keyword evidence="2" id="KW-0378">Hydrolase</keyword>
<dbReference type="AlphaFoldDB" id="A0A8S3UMK3"/>
<dbReference type="EC" id="3.6.4.13" evidence="2"/>
<dbReference type="Gene3D" id="2.60.40.10">
    <property type="entry name" value="Immunoglobulins"/>
    <property type="match status" value="1"/>
</dbReference>
<evidence type="ECO:0000313" key="2">
    <source>
        <dbReference type="EMBL" id="CAG2244886.1"/>
    </source>
</evidence>
<dbReference type="PANTHER" id="PTHR14074">
    <property type="entry name" value="HELICASE WITH DEATH DOMAIN-RELATED"/>
    <property type="match status" value="1"/>
</dbReference>
<dbReference type="InterPro" id="IPR049050">
    <property type="entry name" value="nSTAND3"/>
</dbReference>
<dbReference type="Gene3D" id="3.40.50.300">
    <property type="entry name" value="P-loop containing nucleotide triphosphate hydrolases"/>
    <property type="match status" value="1"/>
</dbReference>
<accession>A0A8S3UMK3</accession>